<feature type="transmembrane region" description="Helical" evidence="1">
    <location>
        <begin position="74"/>
        <end position="94"/>
    </location>
</feature>
<dbReference type="AlphaFoldDB" id="A0A6M3LSS6"/>
<sequence>MRKLNEYGYTMLVPMILAIIIVFAILFIGAYINGTIDQELTDTMPAAASRTVIQNTTLSTMQNASNNWDSAIDIVQVVIIITILAMAIGAIFLFTRFQ</sequence>
<evidence type="ECO:0000256" key="1">
    <source>
        <dbReference type="SAM" id="Phobius"/>
    </source>
</evidence>
<proteinExistence type="predicted"/>
<keyword evidence="1" id="KW-0472">Membrane</keyword>
<keyword evidence="1" id="KW-0812">Transmembrane</keyword>
<feature type="transmembrane region" description="Helical" evidence="1">
    <location>
        <begin position="12"/>
        <end position="32"/>
    </location>
</feature>
<dbReference type="EMBL" id="MT143571">
    <property type="protein sequence ID" value="QJA98320.1"/>
    <property type="molecule type" value="Genomic_DNA"/>
</dbReference>
<keyword evidence="1" id="KW-1133">Transmembrane helix</keyword>
<gene>
    <name evidence="2" type="ORF">MM171A01923_0006</name>
</gene>
<reference evidence="2" key="1">
    <citation type="submission" date="2020-03" db="EMBL/GenBank/DDBJ databases">
        <title>The deep terrestrial virosphere.</title>
        <authorList>
            <person name="Holmfeldt K."/>
            <person name="Nilsson E."/>
            <person name="Simone D."/>
            <person name="Lopez-Fernandez M."/>
            <person name="Wu X."/>
            <person name="de Brujin I."/>
            <person name="Lundin D."/>
            <person name="Andersson A."/>
            <person name="Bertilsson S."/>
            <person name="Dopson M."/>
        </authorList>
    </citation>
    <scope>NUCLEOTIDE SEQUENCE</scope>
    <source>
        <strain evidence="2">MM171A01923</strain>
    </source>
</reference>
<name>A0A6M3LSS6_9ZZZZ</name>
<evidence type="ECO:0000313" key="2">
    <source>
        <dbReference type="EMBL" id="QJA98320.1"/>
    </source>
</evidence>
<accession>A0A6M3LSS6</accession>
<protein>
    <submittedName>
        <fullName evidence="2">Uncharacterized protein</fullName>
    </submittedName>
</protein>
<organism evidence="2">
    <name type="scientific">viral metagenome</name>
    <dbReference type="NCBI Taxonomy" id="1070528"/>
    <lineage>
        <taxon>unclassified sequences</taxon>
        <taxon>metagenomes</taxon>
        <taxon>organismal metagenomes</taxon>
    </lineage>
</organism>